<proteinExistence type="predicted"/>
<protein>
    <submittedName>
        <fullName evidence="2">Uncharacterized protein</fullName>
    </submittedName>
</protein>
<dbReference type="Proteomes" id="UP000617402">
    <property type="component" value="Unassembled WGS sequence"/>
</dbReference>
<comment type="caution">
    <text evidence="2">The sequence shown here is derived from an EMBL/GenBank/DDBJ whole genome shotgun (WGS) entry which is preliminary data.</text>
</comment>
<dbReference type="RefSeq" id="WP_188041361.1">
    <property type="nucleotide sequence ID" value="NZ_JACVHF010000021.1"/>
</dbReference>
<evidence type="ECO:0000313" key="2">
    <source>
        <dbReference type="EMBL" id="MBC9785930.1"/>
    </source>
</evidence>
<reference evidence="2 3" key="1">
    <citation type="submission" date="2020-07" db="EMBL/GenBank/DDBJ databases">
        <title>Draft whole-genome sequence of Heliobacterium chlorum DSM 3682, type strain.</title>
        <authorList>
            <person name="Kyndt J.A."/>
            <person name="Meyer T.E."/>
            <person name="Imhoff J.F."/>
        </authorList>
    </citation>
    <scope>NUCLEOTIDE SEQUENCE [LARGE SCALE GENOMIC DNA]</scope>
    <source>
        <strain evidence="2 3">DSM 3682</strain>
    </source>
</reference>
<dbReference type="EMBL" id="JACVHF010000021">
    <property type="protein sequence ID" value="MBC9785930.1"/>
    <property type="molecule type" value="Genomic_DNA"/>
</dbReference>
<feature type="region of interest" description="Disordered" evidence="1">
    <location>
        <begin position="95"/>
        <end position="135"/>
    </location>
</feature>
<feature type="compositionally biased region" description="Basic residues" evidence="1">
    <location>
        <begin position="118"/>
        <end position="129"/>
    </location>
</feature>
<sequence>MKEKRKNPYAGRFLPGTDYERAFKEEVTQLVKRDMPLRWRNQEVEDLTEAYFEQSRKVPDSLQLFWLANYILRDDLKDRCPDKLTRTDFPFLSKGQTKLRMNRERPTGDMGYVPSTGRKPRIKPKKYRHMQREGA</sequence>
<organism evidence="2 3">
    <name type="scientific">Heliobacterium chlorum</name>
    <dbReference type="NCBI Taxonomy" id="2698"/>
    <lineage>
        <taxon>Bacteria</taxon>
        <taxon>Bacillati</taxon>
        <taxon>Bacillota</taxon>
        <taxon>Clostridia</taxon>
        <taxon>Eubacteriales</taxon>
        <taxon>Heliobacteriaceae</taxon>
        <taxon>Heliobacterium</taxon>
    </lineage>
</organism>
<gene>
    <name evidence="2" type="ORF">H1S01_15700</name>
</gene>
<name>A0ABR7T581_HELCL</name>
<accession>A0ABR7T581</accession>
<evidence type="ECO:0000256" key="1">
    <source>
        <dbReference type="SAM" id="MobiDB-lite"/>
    </source>
</evidence>
<keyword evidence="3" id="KW-1185">Reference proteome</keyword>
<evidence type="ECO:0000313" key="3">
    <source>
        <dbReference type="Proteomes" id="UP000617402"/>
    </source>
</evidence>